<dbReference type="SUPFAM" id="SSF52540">
    <property type="entry name" value="P-loop containing nucleoside triphosphate hydrolases"/>
    <property type="match status" value="1"/>
</dbReference>
<evidence type="ECO:0008006" key="4">
    <source>
        <dbReference type="Google" id="ProtNLM"/>
    </source>
</evidence>
<accession>A0ABU6THI6</accession>
<dbReference type="EMBL" id="JASCZI010090977">
    <property type="protein sequence ID" value="MED6148224.1"/>
    <property type="molecule type" value="Genomic_DNA"/>
</dbReference>
<evidence type="ECO:0000313" key="2">
    <source>
        <dbReference type="EMBL" id="MED6148224.1"/>
    </source>
</evidence>
<dbReference type="InterPro" id="IPR027417">
    <property type="entry name" value="P-loop_NTPase"/>
</dbReference>
<evidence type="ECO:0000313" key="3">
    <source>
        <dbReference type="Proteomes" id="UP001341840"/>
    </source>
</evidence>
<protein>
    <recommendedName>
        <fullName evidence="4">DEAD/DEAH box helicase domain-containing protein</fullName>
    </recommendedName>
</protein>
<gene>
    <name evidence="2" type="ORF">PIB30_051001</name>
</gene>
<feature type="compositionally biased region" description="Basic residues" evidence="1">
    <location>
        <begin position="216"/>
        <end position="234"/>
    </location>
</feature>
<sequence>MTRFSEPNPSLSERLLETLSEFGFEFHTLVQAVIGSGKTLAFVVLLVEIFCRSSSNPKPHQILSSPLTKKNKNMQKRRHHKKKNGVLELGFYPLVPWTPIDSLLVGGHHPTGNHALTVCEPGPTPPTISIVHHVSRSDGAPRSTTLPLYTVSTTQPKSINQTAKNRSLIRVADPKIYQTLPPHRAPKTPFVALSTNNTQNKAHFISKTRSVPQNQNRKKKKKKRRRRRRSRRSGKLINPE</sequence>
<comment type="caution">
    <text evidence="2">The sequence shown here is derived from an EMBL/GenBank/DDBJ whole genome shotgun (WGS) entry which is preliminary data.</text>
</comment>
<name>A0ABU6THI6_9FABA</name>
<proteinExistence type="predicted"/>
<reference evidence="2 3" key="1">
    <citation type="journal article" date="2023" name="Plants (Basel)">
        <title>Bridging the Gap: Combining Genomics and Transcriptomics Approaches to Understand Stylosanthes scabra, an Orphan Legume from the Brazilian Caatinga.</title>
        <authorList>
            <person name="Ferreira-Neto J.R.C."/>
            <person name="da Silva M.D."/>
            <person name="Binneck E."/>
            <person name="de Melo N.F."/>
            <person name="da Silva R.H."/>
            <person name="de Melo A.L.T.M."/>
            <person name="Pandolfi V."/>
            <person name="Bustamante F.O."/>
            <person name="Brasileiro-Vidal A.C."/>
            <person name="Benko-Iseppon A.M."/>
        </authorList>
    </citation>
    <scope>NUCLEOTIDE SEQUENCE [LARGE SCALE GENOMIC DNA]</scope>
    <source>
        <tissue evidence="2">Leaves</tissue>
    </source>
</reference>
<dbReference type="Proteomes" id="UP001341840">
    <property type="component" value="Unassembled WGS sequence"/>
</dbReference>
<evidence type="ECO:0000256" key="1">
    <source>
        <dbReference type="SAM" id="MobiDB-lite"/>
    </source>
</evidence>
<feature type="region of interest" description="Disordered" evidence="1">
    <location>
        <begin position="208"/>
        <end position="240"/>
    </location>
</feature>
<organism evidence="2 3">
    <name type="scientific">Stylosanthes scabra</name>
    <dbReference type="NCBI Taxonomy" id="79078"/>
    <lineage>
        <taxon>Eukaryota</taxon>
        <taxon>Viridiplantae</taxon>
        <taxon>Streptophyta</taxon>
        <taxon>Embryophyta</taxon>
        <taxon>Tracheophyta</taxon>
        <taxon>Spermatophyta</taxon>
        <taxon>Magnoliopsida</taxon>
        <taxon>eudicotyledons</taxon>
        <taxon>Gunneridae</taxon>
        <taxon>Pentapetalae</taxon>
        <taxon>rosids</taxon>
        <taxon>fabids</taxon>
        <taxon>Fabales</taxon>
        <taxon>Fabaceae</taxon>
        <taxon>Papilionoideae</taxon>
        <taxon>50 kb inversion clade</taxon>
        <taxon>dalbergioids sensu lato</taxon>
        <taxon>Dalbergieae</taxon>
        <taxon>Pterocarpus clade</taxon>
        <taxon>Stylosanthes</taxon>
    </lineage>
</organism>
<keyword evidence="3" id="KW-1185">Reference proteome</keyword>